<dbReference type="PANTHER" id="PTHR33463:SF203">
    <property type="entry name" value="AAA+ ATPASE DOMAIN-CONTAINING PROTEIN"/>
    <property type="match status" value="1"/>
</dbReference>
<evidence type="ECO:0000259" key="5">
    <source>
        <dbReference type="Pfam" id="PF00931"/>
    </source>
</evidence>
<dbReference type="EMBL" id="JBBPBN010000004">
    <property type="protein sequence ID" value="KAK9041902.1"/>
    <property type="molecule type" value="Genomic_DNA"/>
</dbReference>
<dbReference type="InterPro" id="IPR002182">
    <property type="entry name" value="NB-ARC"/>
</dbReference>
<comment type="similarity">
    <text evidence="1">Belongs to the disease resistance NB-LRR family.</text>
</comment>
<feature type="domain" description="Disease resistance protein At4g27190-like leucine-rich repeats" evidence="6">
    <location>
        <begin position="2485"/>
        <end position="2583"/>
    </location>
</feature>
<evidence type="ECO:0000259" key="6">
    <source>
        <dbReference type="Pfam" id="PF23247"/>
    </source>
</evidence>
<evidence type="ECO:0000256" key="2">
    <source>
        <dbReference type="ARBA" id="ARBA00022614"/>
    </source>
</evidence>
<dbReference type="InterPro" id="IPR032675">
    <property type="entry name" value="LRR_dom_sf"/>
</dbReference>
<keyword evidence="3" id="KW-0611">Plant defense</keyword>
<keyword evidence="4" id="KW-0175">Coiled coil</keyword>
<dbReference type="Proteomes" id="UP001396334">
    <property type="component" value="Unassembled WGS sequence"/>
</dbReference>
<evidence type="ECO:0000256" key="3">
    <source>
        <dbReference type="ARBA" id="ARBA00022821"/>
    </source>
</evidence>
<keyword evidence="8" id="KW-1185">Reference proteome</keyword>
<comment type="caution">
    <text evidence="7">The sequence shown here is derived from an EMBL/GenBank/DDBJ whole genome shotgun (WGS) entry which is preliminary data.</text>
</comment>
<dbReference type="InterPro" id="IPR027417">
    <property type="entry name" value="P-loop_NTPase"/>
</dbReference>
<dbReference type="PANTHER" id="PTHR33463">
    <property type="entry name" value="NB-ARC DOMAIN-CONTAINING PROTEIN-RELATED"/>
    <property type="match status" value="1"/>
</dbReference>
<reference evidence="7 8" key="1">
    <citation type="journal article" date="2024" name="G3 (Bethesda)">
        <title>Genome assembly of Hibiscus sabdariffa L. provides insights into metabolisms of medicinal natural products.</title>
        <authorList>
            <person name="Kim T."/>
        </authorList>
    </citation>
    <scope>NUCLEOTIDE SEQUENCE [LARGE SCALE GENOMIC DNA]</scope>
    <source>
        <strain evidence="7">TK-2024</strain>
        <tissue evidence="7">Old leaves</tissue>
    </source>
</reference>
<proteinExistence type="inferred from homology"/>
<dbReference type="Pfam" id="PF00931">
    <property type="entry name" value="NB-ARC"/>
    <property type="match status" value="1"/>
</dbReference>
<dbReference type="Gene3D" id="3.40.50.300">
    <property type="entry name" value="P-loop containing nucleotide triphosphate hydrolases"/>
    <property type="match status" value="1"/>
</dbReference>
<feature type="domain" description="Disease resistance protein At4g27190-like leucine-rich repeats" evidence="6">
    <location>
        <begin position="1764"/>
        <end position="1888"/>
    </location>
</feature>
<evidence type="ECO:0000313" key="8">
    <source>
        <dbReference type="Proteomes" id="UP001396334"/>
    </source>
</evidence>
<dbReference type="InterPro" id="IPR036388">
    <property type="entry name" value="WH-like_DNA-bd_sf"/>
</dbReference>
<dbReference type="PRINTS" id="PR00364">
    <property type="entry name" value="DISEASERSIST"/>
</dbReference>
<feature type="domain" description="NB-ARC" evidence="5">
    <location>
        <begin position="154"/>
        <end position="274"/>
    </location>
</feature>
<evidence type="ECO:0000256" key="4">
    <source>
        <dbReference type="SAM" id="Coils"/>
    </source>
</evidence>
<protein>
    <recommendedName>
        <fullName evidence="9">AAA+ ATPase domain-containing protein</fullName>
    </recommendedName>
</protein>
<dbReference type="SUPFAM" id="SSF52058">
    <property type="entry name" value="L domain-like"/>
    <property type="match status" value="2"/>
</dbReference>
<dbReference type="Gene3D" id="3.80.10.10">
    <property type="entry name" value="Ribonuclease Inhibitor"/>
    <property type="match status" value="7"/>
</dbReference>
<feature type="domain" description="Disease resistance protein At4g27190-like leucine-rich repeats" evidence="6">
    <location>
        <begin position="1916"/>
        <end position="2046"/>
    </location>
</feature>
<dbReference type="Pfam" id="PF23247">
    <property type="entry name" value="LRR_RPS2"/>
    <property type="match status" value="10"/>
</dbReference>
<name>A0ABR2TXC6_9ROSI</name>
<feature type="domain" description="Disease resistance protein At4g27190-like leucine-rich repeats" evidence="6">
    <location>
        <begin position="1449"/>
        <end position="1549"/>
    </location>
</feature>
<keyword evidence="2" id="KW-0433">Leucine-rich repeat</keyword>
<gene>
    <name evidence="7" type="ORF">V6N11_016990</name>
</gene>
<feature type="domain" description="Disease resistance protein At4g27190-like leucine-rich repeats" evidence="6">
    <location>
        <begin position="2193"/>
        <end position="2256"/>
    </location>
</feature>
<feature type="domain" description="Disease resistance protein At4g27190-like leucine-rich repeats" evidence="6">
    <location>
        <begin position="952"/>
        <end position="1080"/>
    </location>
</feature>
<feature type="coiled-coil region" evidence="4">
    <location>
        <begin position="14"/>
        <end position="74"/>
    </location>
</feature>
<feature type="domain" description="Disease resistance protein At4g27190-like leucine-rich repeats" evidence="6">
    <location>
        <begin position="822"/>
        <end position="927"/>
    </location>
</feature>
<organism evidence="7 8">
    <name type="scientific">Hibiscus sabdariffa</name>
    <name type="common">roselle</name>
    <dbReference type="NCBI Taxonomy" id="183260"/>
    <lineage>
        <taxon>Eukaryota</taxon>
        <taxon>Viridiplantae</taxon>
        <taxon>Streptophyta</taxon>
        <taxon>Embryophyta</taxon>
        <taxon>Tracheophyta</taxon>
        <taxon>Spermatophyta</taxon>
        <taxon>Magnoliopsida</taxon>
        <taxon>eudicotyledons</taxon>
        <taxon>Gunneridae</taxon>
        <taxon>Pentapetalae</taxon>
        <taxon>rosids</taxon>
        <taxon>malvids</taxon>
        <taxon>Malvales</taxon>
        <taxon>Malvaceae</taxon>
        <taxon>Malvoideae</taxon>
        <taxon>Hibiscus</taxon>
    </lineage>
</organism>
<sequence length="2648" mass="302059">MEPRKKNMSMPEGIQKLKQLIERLRNERDGMQRQIEVAKENGDDAADQDFQGWVIRAEEKIKEEEVILENLEARAKKRCFLGLCPNLKSSDLLNDEDEENVKSVGMLIAEASILKFAKKKIDEQPRNVEEPMTMEYLETEPGIIQDFEAFPSREATLEGIMEDLKNPLLKIIGVHGKTGVGKTTLVKEVARRAREESLFDEVAMATVPRNRNVQEIQGEIADVLGLKFNDESAFLRAIRLQQWLKKGDKSTLVILDDVPHGQRLELEEIGIAFEGYKCIASEDDAGTLMRNTRENALQKLSAVRFKVLLTSSNEQALSDMKAKSMHKLKVLPDEEGIKWFQKMVGVRPRSSAYQNTVNGVVKNCAGFPVAISAIAVAMKFRRGAFSLLLEALARVTKSIPIEDQNLASVYSTIQLSYRLLEKPELQSLFQLCALLPRGSHIPVSDLLRYNLGLKIERNVSTLEEARKSVNGLKDAGLLLRTDSDKLVRMHDIVRDVSIWIASEEQRIFVIEDEVRMKKLLRQRKLNNCSAISLPYSDINELPDKLECPRLKLLVLLNNNPSLKVPDTFFGEMTELSMLDLAGLSFPSLPSSFTSLENLQMLRFDECELNDIATIVNLKQLGTLKILSSDIQRLPQEIGRLTKLKSLDLSNCSKLKVIPANIISVLSYLEELLMFNSFDRWGVEGNASLDELKSLSGLNALEVHIHSVQDMPEELFSEKLNRYKILIGEVWDWSGKYEKERMLKLKLTKGLHLDRGVKLLLQKADDLTLDELQGIKNLLYEVDGTGFPQLKNLHVQNGSEIQFIINSMEAASLKAFPILESLFLQNLINLEKICQGKLEDECFKRLKIVSVECCDRLKNLFPFSVTKMLVQLREIKVSRCKSIGQIIAEESEQSAGITTNKTNFGQLQSLTLQLLPELSSFCSKEKSRSIYQLEPVNTRSWILFNEKALFPVLEKLRLSSINIERLWQKSSYCSKTLTNLAIEGCSNLKHLFSPSITGSLFRLKTFEIIDCKCIREIMVPDDVEEKEKEKEKIAKIVFPQLNSLKMKNLVNLVGFCSDDYFLEFPYLKLLEIENCPQLKEFMHKYQSTDITTANGTLEINKENDHHLGAHALFNAKVAFPKLEKLKISHLEIVKKLWHNQLHTDSFSKLKEVKVGYCTEIFSIFPYNMARNFPEVETIIVVNCNSLQHIFESLDIVLPTQPRECSLPKLNHVQNEDSSISAFKNIRNVYVRDCQRLKSLFPASVAKGLQQLVDLTVDSCGLEKVVSEEEENQHVKLSFPDVRCLTLCNLPELKCFYPAAHETEWPKLKMLKTYHCGLEVFGMDEHQSSVQKPVVLFEQQVINNMEELSLSSKHISIICNRQLIFSQTKVLQVLGNDDETVVFPFVIYSGLDGNFSGEGNASEKKLERELVSLPNPTLLGEENSQIHQVSPNLETLEARRCEGLISLGPFSTSFQNLITLDLWHCHAIALMTSSAARNLLQLIKMRIRDCVKVREIVAKGKDDAKDMISFSKLKCLVLHYLPNLTSFCSEEYKFHFPSLEQVIVRQCPKLKIFCHGVLNTPKLHRVQLSEEDYKGFWAGDLSTTINQLHENTVRYYEPEHLKLHEFPELEEIWNTVPQGIVDFKRLKFLEVYNCNTLRYLLTASMAEDLVQLQQIKVKNCRRIEEIIRDDKSTTKKIIIPQLKTINIKSCLGLACFCSGTFALECPNLKEVTLVSCAKMIAFASTVSNEPQVENIGGGYSKILAKSAPDVSAKPFFSDKVSLPLLKELTVVDMENMERIWDDQLEINSFSKLKHLEVHSCVKLSHIFPLSVLGRLQRLKNLQIVECASLEEIFEPESTEADISTKFIFPQVTYLNLSKLPKLKSFYSGVHTTEWPLLREMDVYRCDKLEIFASEYLSSHETQGLHPLFWINKGTFPCLEELRLESNATMKEIWHGQLPEGYFKLKVLELLNFPALTVLPPYFFHSLSNLENFVVSDASFNEIFLCEELGGDEKLEGPLAQLSVLRLSKLHELTHRWKESFNPGEIFFNMRVLQVQDCGKLDILVPPSVSFKNLTTLEVSRCQGLKHLFAHSTAKSLVQLTRMSITDCNMIEEIVGCSGGEVKEGIEFSQLKCLGLSCLPNLSSFSSGNCTFEFPSLETVILRHCPKMRTFPQKRFIAPKLQPVYSTEAGDAGPWEGDQNTTIQLLFMETVQYREIEYVVLSDSSMLMEIRNWNPQGILDFKNLRFLKVYNCRNLRYLFNPSMAMDLVHLEKFEIHDCEMLEEVINTKGLSKKERMSKKMFPKLVTLLLIALSNLTRFCSGNYHEFPFLKELWIQSCPMLQTFISSSATRNNLRQNPNTGLTVLFDEKVEFPSLEKLGIIDMGNLRKLCNDQIPMGLFSKLKVLKLMGFPKQSDVIPSAFFLSLSKLERLVVDDATFSEVFLCEGIEEKMQAWELASFSDLWLSRLPELMHLWKEDFQSQPPILFQNLKTLKVLECPKLKYLVPSTVSFQNLTTLEISRCHGLRTLITPSTAKSMVQLKSMRITDCKKLEGIVEDAGDSTNVIIIFKHLEYFRLQSLPALTSFCSGYYHFKFPSLVELVAIECPEFSYFCKGEVSTPSLKRVCPTEEVDRSFTDEDLNATIKGLYSEKARNDVKELEFLQWTLSDLWRPSG</sequence>
<feature type="domain" description="Disease resistance protein At4g27190-like leucine-rich repeats" evidence="6">
    <location>
        <begin position="1594"/>
        <end position="1659"/>
    </location>
</feature>
<dbReference type="SUPFAM" id="SSF52540">
    <property type="entry name" value="P-loop containing nucleoside triphosphate hydrolases"/>
    <property type="match status" value="1"/>
</dbReference>
<dbReference type="InterPro" id="IPR057135">
    <property type="entry name" value="At4g27190-like_LRR"/>
</dbReference>
<dbReference type="InterPro" id="IPR050905">
    <property type="entry name" value="Plant_NBS-LRR"/>
</dbReference>
<accession>A0ABR2TXC6</accession>
<dbReference type="SUPFAM" id="SSF52047">
    <property type="entry name" value="RNI-like"/>
    <property type="match status" value="5"/>
</dbReference>
<feature type="domain" description="Disease resistance protein At4g27190-like leucine-rich repeats" evidence="6">
    <location>
        <begin position="1121"/>
        <end position="1259"/>
    </location>
</feature>
<evidence type="ECO:0000256" key="1">
    <source>
        <dbReference type="ARBA" id="ARBA00008894"/>
    </source>
</evidence>
<evidence type="ECO:0008006" key="9">
    <source>
        <dbReference type="Google" id="ProtNLM"/>
    </source>
</evidence>
<evidence type="ECO:0000313" key="7">
    <source>
        <dbReference type="EMBL" id="KAK9041902.1"/>
    </source>
</evidence>
<feature type="domain" description="Disease resistance protein At4g27190-like leucine-rich repeats" evidence="6">
    <location>
        <begin position="2352"/>
        <end position="2484"/>
    </location>
</feature>
<dbReference type="Gene3D" id="1.10.10.10">
    <property type="entry name" value="Winged helix-like DNA-binding domain superfamily/Winged helix DNA-binding domain"/>
    <property type="match status" value="1"/>
</dbReference>